<keyword evidence="3" id="KW-1185">Reference proteome</keyword>
<dbReference type="EMBL" id="CATNWA010021001">
    <property type="protein sequence ID" value="CAI9620894.1"/>
    <property type="molecule type" value="Genomic_DNA"/>
</dbReference>
<evidence type="ECO:0000313" key="2">
    <source>
        <dbReference type="EMBL" id="CAI9620894.1"/>
    </source>
</evidence>
<feature type="non-terminal residue" evidence="2">
    <location>
        <position position="1"/>
    </location>
</feature>
<reference evidence="2" key="1">
    <citation type="submission" date="2023-05" db="EMBL/GenBank/DDBJ databases">
        <authorList>
            <person name="Stuckert A."/>
        </authorList>
    </citation>
    <scope>NUCLEOTIDE SEQUENCE</scope>
</reference>
<dbReference type="Proteomes" id="UP001162483">
    <property type="component" value="Unassembled WGS sequence"/>
</dbReference>
<comment type="caution">
    <text evidence="2">The sequence shown here is derived from an EMBL/GenBank/DDBJ whole genome shotgun (WGS) entry which is preliminary data.</text>
</comment>
<evidence type="ECO:0000313" key="3">
    <source>
        <dbReference type="Proteomes" id="UP001162483"/>
    </source>
</evidence>
<sequence length="103" mass="11138">PRQHKNCLPLRTPTNTPAPHPGEPSTTSLPLRLRERHSSSQLQTSPRTKVRLYIHHQAAPLRSHLVPLVSGSLLSSLLLGGSAAPLKTAALGKCLVVNTPLHR</sequence>
<feature type="non-terminal residue" evidence="2">
    <location>
        <position position="103"/>
    </location>
</feature>
<protein>
    <submittedName>
        <fullName evidence="2">Uncharacterized protein</fullName>
    </submittedName>
</protein>
<proteinExistence type="predicted"/>
<gene>
    <name evidence="2" type="ORF">SPARVUS_LOCUS16046912</name>
</gene>
<accession>A0ABN9HGG5</accession>
<name>A0ABN9HGG5_9NEOB</name>
<feature type="region of interest" description="Disordered" evidence="1">
    <location>
        <begin position="1"/>
        <end position="48"/>
    </location>
</feature>
<organism evidence="2 3">
    <name type="scientific">Staurois parvus</name>
    <dbReference type="NCBI Taxonomy" id="386267"/>
    <lineage>
        <taxon>Eukaryota</taxon>
        <taxon>Metazoa</taxon>
        <taxon>Chordata</taxon>
        <taxon>Craniata</taxon>
        <taxon>Vertebrata</taxon>
        <taxon>Euteleostomi</taxon>
        <taxon>Amphibia</taxon>
        <taxon>Batrachia</taxon>
        <taxon>Anura</taxon>
        <taxon>Neobatrachia</taxon>
        <taxon>Ranoidea</taxon>
        <taxon>Ranidae</taxon>
        <taxon>Staurois</taxon>
    </lineage>
</organism>
<evidence type="ECO:0000256" key="1">
    <source>
        <dbReference type="SAM" id="MobiDB-lite"/>
    </source>
</evidence>